<comment type="caution">
    <text evidence="2">The sequence shown here is derived from an EMBL/GenBank/DDBJ whole genome shotgun (WGS) entry which is preliminary data.</text>
</comment>
<keyword evidence="3" id="KW-1185">Reference proteome</keyword>
<evidence type="ECO:0000259" key="1">
    <source>
        <dbReference type="Pfam" id="PF13802"/>
    </source>
</evidence>
<name>A0ABQ4N7S1_9BACL</name>
<organism evidence="2 3">
    <name type="scientific">Paenibacillus cisolokensis</name>
    <dbReference type="NCBI Taxonomy" id="1658519"/>
    <lineage>
        <taxon>Bacteria</taxon>
        <taxon>Bacillati</taxon>
        <taxon>Bacillota</taxon>
        <taxon>Bacilli</taxon>
        <taxon>Bacillales</taxon>
        <taxon>Paenibacillaceae</taxon>
        <taxon>Paenibacillus</taxon>
    </lineage>
</organism>
<reference evidence="2 3" key="1">
    <citation type="submission" date="2021-04" db="EMBL/GenBank/DDBJ databases">
        <title>Draft genome sequence of Paenibacillus cisolokensis, LC2-13A.</title>
        <authorList>
            <person name="Uke A."/>
            <person name="Chhe C."/>
            <person name="Baramee S."/>
            <person name="Kosugi A."/>
        </authorList>
    </citation>
    <scope>NUCLEOTIDE SEQUENCE [LARGE SCALE GENOMIC DNA]</scope>
    <source>
        <strain evidence="2 3">LC2-13A</strain>
    </source>
</reference>
<evidence type="ECO:0000313" key="2">
    <source>
        <dbReference type="EMBL" id="GIQ64237.1"/>
    </source>
</evidence>
<dbReference type="EMBL" id="BOVJ01000085">
    <property type="protein sequence ID" value="GIQ64237.1"/>
    <property type="molecule type" value="Genomic_DNA"/>
</dbReference>
<accession>A0ABQ4N7S1</accession>
<proteinExistence type="predicted"/>
<dbReference type="Gene3D" id="2.60.40.1760">
    <property type="entry name" value="glycosyl hydrolase (family 31)"/>
    <property type="match status" value="1"/>
</dbReference>
<sequence>MKFTDGQWMTRPGFELVQAMHPHDVRAGEAALDAYASPRDLTHRGARLDLPLLTVRFSSPMKNVIRVQAFRHKGVRERTPSFELFANGEPPVETGANEDEAWLISGELSVRVRRRGSWAVDFYDGNRRLTGSRTRSLAHITGADGTTYVREELDLGVGECVYGLGERFTPFVKTAKRSIYGTGTAAQARSRRTKRPVLLDEPRLRGFRQPSGACVVRGRLGKGVQGAIQRRGRTA</sequence>
<dbReference type="Pfam" id="PF13802">
    <property type="entry name" value="Gal_mutarotas_2"/>
    <property type="match status" value="1"/>
</dbReference>
<dbReference type="SUPFAM" id="SSF74650">
    <property type="entry name" value="Galactose mutarotase-like"/>
    <property type="match status" value="1"/>
</dbReference>
<protein>
    <recommendedName>
        <fullName evidence="1">Glycoside hydrolase family 31 N-terminal domain-containing protein</fullName>
    </recommendedName>
</protein>
<feature type="domain" description="Glycoside hydrolase family 31 N-terminal" evidence="1">
    <location>
        <begin position="55"/>
        <end position="177"/>
    </location>
</feature>
<gene>
    <name evidence="2" type="ORF">PACILC2_28050</name>
</gene>
<dbReference type="InterPro" id="IPR011013">
    <property type="entry name" value="Gal_mutarotase_sf_dom"/>
</dbReference>
<evidence type="ECO:0000313" key="3">
    <source>
        <dbReference type="Proteomes" id="UP000680304"/>
    </source>
</evidence>
<dbReference type="Proteomes" id="UP000680304">
    <property type="component" value="Unassembled WGS sequence"/>
</dbReference>
<dbReference type="InterPro" id="IPR025887">
    <property type="entry name" value="Glyco_hydro_31_N_dom"/>
</dbReference>